<dbReference type="InParanoid" id="A2DTZ7"/>
<evidence type="ECO:0000313" key="2">
    <source>
        <dbReference type="EMBL" id="EAY16144.1"/>
    </source>
</evidence>
<dbReference type="AlphaFoldDB" id="A2DTZ7"/>
<feature type="domain" description="Mon2/Sec7/BIG1-like HDS" evidence="1">
    <location>
        <begin position="585"/>
        <end position="656"/>
    </location>
</feature>
<reference evidence="2" key="1">
    <citation type="submission" date="2006-10" db="EMBL/GenBank/DDBJ databases">
        <authorList>
            <person name="Amadeo P."/>
            <person name="Zhao Q."/>
            <person name="Wortman J."/>
            <person name="Fraser-Liggett C."/>
            <person name="Carlton J."/>
        </authorList>
    </citation>
    <scope>NUCLEOTIDE SEQUENCE</scope>
    <source>
        <strain evidence="2">G3</strain>
    </source>
</reference>
<name>A2DTZ7_TRIV3</name>
<dbReference type="Proteomes" id="UP000001542">
    <property type="component" value="Unassembled WGS sequence"/>
</dbReference>
<dbReference type="VEuPathDB" id="TrichDB:TVAGG3_0718770"/>
<proteinExistence type="predicted"/>
<dbReference type="OrthoDB" id="294853at2759"/>
<dbReference type="KEGG" id="tva:4774151"/>
<reference evidence="2" key="2">
    <citation type="journal article" date="2007" name="Science">
        <title>Draft genome sequence of the sexually transmitted pathogen Trichomonas vaginalis.</title>
        <authorList>
            <person name="Carlton J.M."/>
            <person name="Hirt R.P."/>
            <person name="Silva J.C."/>
            <person name="Delcher A.L."/>
            <person name="Schatz M."/>
            <person name="Zhao Q."/>
            <person name="Wortman J.R."/>
            <person name="Bidwell S.L."/>
            <person name="Alsmark U.C.M."/>
            <person name="Besteiro S."/>
            <person name="Sicheritz-Ponten T."/>
            <person name="Noel C.J."/>
            <person name="Dacks J.B."/>
            <person name="Foster P.G."/>
            <person name="Simillion C."/>
            <person name="Van de Peer Y."/>
            <person name="Miranda-Saavedra D."/>
            <person name="Barton G.J."/>
            <person name="Westrop G.D."/>
            <person name="Mueller S."/>
            <person name="Dessi D."/>
            <person name="Fiori P.L."/>
            <person name="Ren Q."/>
            <person name="Paulsen I."/>
            <person name="Zhang H."/>
            <person name="Bastida-Corcuera F.D."/>
            <person name="Simoes-Barbosa A."/>
            <person name="Brown M.T."/>
            <person name="Hayes R.D."/>
            <person name="Mukherjee M."/>
            <person name="Okumura C.Y."/>
            <person name="Schneider R."/>
            <person name="Smith A.J."/>
            <person name="Vanacova S."/>
            <person name="Villalvazo M."/>
            <person name="Haas B.J."/>
            <person name="Pertea M."/>
            <person name="Feldblyum T.V."/>
            <person name="Utterback T.R."/>
            <person name="Shu C.L."/>
            <person name="Osoegawa K."/>
            <person name="de Jong P.J."/>
            <person name="Hrdy I."/>
            <person name="Horvathova L."/>
            <person name="Zubacova Z."/>
            <person name="Dolezal P."/>
            <person name="Malik S.B."/>
            <person name="Logsdon J.M. Jr."/>
            <person name="Henze K."/>
            <person name="Gupta A."/>
            <person name="Wang C.C."/>
            <person name="Dunne R.L."/>
            <person name="Upcroft J.A."/>
            <person name="Upcroft P."/>
            <person name="White O."/>
            <person name="Salzberg S.L."/>
            <person name="Tang P."/>
            <person name="Chiu C.-H."/>
            <person name="Lee Y.-S."/>
            <person name="Embley T.M."/>
            <person name="Coombs G.H."/>
            <person name="Mottram J.C."/>
            <person name="Tachezy J."/>
            <person name="Fraser-Liggett C.M."/>
            <person name="Johnson P.J."/>
        </authorList>
    </citation>
    <scope>NUCLEOTIDE SEQUENCE [LARGE SCALE GENOMIC DNA]</scope>
    <source>
        <strain evidence="2">G3</strain>
    </source>
</reference>
<dbReference type="SUPFAM" id="SSF48371">
    <property type="entry name" value="ARM repeat"/>
    <property type="match status" value="1"/>
</dbReference>
<dbReference type="EMBL" id="DS113246">
    <property type="protein sequence ID" value="EAY16144.1"/>
    <property type="molecule type" value="Genomic_DNA"/>
</dbReference>
<evidence type="ECO:0000259" key="1">
    <source>
        <dbReference type="Pfam" id="PF09324"/>
    </source>
</evidence>
<dbReference type="InterPro" id="IPR016024">
    <property type="entry name" value="ARM-type_fold"/>
</dbReference>
<dbReference type="GO" id="GO:0005085">
    <property type="term" value="F:guanyl-nucleotide exchange factor activity"/>
    <property type="evidence" value="ECO:0000318"/>
    <property type="project" value="GO_Central"/>
</dbReference>
<protein>
    <recommendedName>
        <fullName evidence="1">Mon2/Sec7/BIG1-like HDS domain-containing protein</fullName>
    </recommendedName>
</protein>
<dbReference type="Pfam" id="PF09324">
    <property type="entry name" value="Sec7-like_HDS"/>
    <property type="match status" value="1"/>
</dbReference>
<gene>
    <name evidence="2" type="ORF">TVAG_465320</name>
</gene>
<keyword evidence="3" id="KW-1185">Reference proteome</keyword>
<dbReference type="InterPro" id="IPR015403">
    <property type="entry name" value="Mon2/Sec7/BIG1-like_HDS"/>
</dbReference>
<dbReference type="STRING" id="5722.A2DTZ7"/>
<accession>A2DTZ7</accession>
<sequence>MNPSFDEFDQELKKFSGFMMPDNVRNSVSAALKEINDPEFIIPVDSSKSSIIQAFSDILKTKKTAKLSNPLVCIMCVLLSNYFIRDDAATQIVRIIEGNLNSMDQNTSLKVIQLTTSIFQDHIYGATTLQSIFSIVLNFSNSQDTVVCTSARAAVEQLLKQFNTAIFQSKNNIVTELKREIDISLSLVEEIPKTIEKHTEKLAYVFYRDLIQLCAHNKPYWLRLEFLHQDFAFYLLQNIIITNFYTNLFQETLKIAISQKAPIDFFVTIFEKYIKKAPSQAIIIVNSFLNDLVPKGVDAERPMKFFLLSFTRSVNIIPLFLSNCDRNANILTSIIRNLKPFCDSFIGDTKFDISISAKVAGKLNGTELFQSGPVDIAISFIQTSYKIKNDNIKKLIQSCWNDLLMIISISLPFITDECIYLSIQSLTFLIMLSNELNIDDARISVSCTFCTCLASSQSFIQTATFETVTSLIENAPSSFVGNWGKIFQALIPSNWIPDTGIFSTKLNDDQVIEVVLALLSINTDSKKWPLAFIVKILCSNKHRFHIIWQSLEGYLLLLLDDHQTTNEALNTFVSLLQEDFTKETEEDLLITLERLFAGRRKLEVQGRSVLLDQIKAILAQKGTIIKHGWPYLINALSPKNFQDEEDILAMSFRCVQIICGDLLFLLDIETKLLSTNLFFEFALQTTDINIALSAFELMWSVIAMAKTSEMWRLIFSKLVSLIKDQRNDVALCAARTFFSLIMSNINSLPDDVVEFIPNDCFFPILNGFPQANQATESTEQLVLYELAHVARAMWDKFSHIENFPVDFIRALIKQQETFFQQIKKRDVACQALQFYEEILMTKELSKETRDYLMDSLEVIAKYSIDKYDANNGVWTSWGRVIQNTLPGSKELVDFEMISRWLRIMHLFLIELDCGKFLPPTAHKVFESIQLLFPLDTELLTEIYKFCIICAAQTKNQPLSEIALQNMLSICENQVKKEDTTAIHTFQRYIPPC</sequence>
<organism evidence="2 3">
    <name type="scientific">Trichomonas vaginalis (strain ATCC PRA-98 / G3)</name>
    <dbReference type="NCBI Taxonomy" id="412133"/>
    <lineage>
        <taxon>Eukaryota</taxon>
        <taxon>Metamonada</taxon>
        <taxon>Parabasalia</taxon>
        <taxon>Trichomonadida</taxon>
        <taxon>Trichomonadidae</taxon>
        <taxon>Trichomonas</taxon>
    </lineage>
</organism>
<dbReference type="VEuPathDB" id="TrichDB:TVAG_465320"/>
<evidence type="ECO:0000313" key="3">
    <source>
        <dbReference type="Proteomes" id="UP000001542"/>
    </source>
</evidence>